<keyword evidence="2" id="KW-0812">Transmembrane</keyword>
<protein>
    <submittedName>
        <fullName evidence="4">Uncharacterized protein</fullName>
    </submittedName>
</protein>
<keyword evidence="2" id="KW-1133">Transmembrane helix</keyword>
<sequence length="303" mass="31112">MSFVARWVGVVALVGCALPGMARADEGAPEAATAASEIQLKNGSTMRGTIVNVEPGQRVIVIVAGEQSVIPWGEIAQIVGGPTDTAAPPPPPAPPAAPAPPPAAPAAPSGPTRGMPFVHIESNWPDVELSRVEGDVGGGYHHQQGGYVGPTVISKYVCRAPCDRLVDGRDGHRFFIGGAGMFPAPSFRLDDLDGNVTVRVKGTSLGKFTGGVVLTALGGMLALGGTMFTAVSFAMDPEPTPEHPNPEHEIGVVRTFGLVTLGVGAASLVGGLLLLSGGRTRIEIVKPQRGNTGVVLENGVLRF</sequence>
<keyword evidence="3" id="KW-0732">Signal</keyword>
<dbReference type="EMBL" id="WJIE01000004">
    <property type="protein sequence ID" value="MRG93637.1"/>
    <property type="molecule type" value="Genomic_DNA"/>
</dbReference>
<accession>A0A6N7PPT1</accession>
<dbReference type="Proteomes" id="UP000440224">
    <property type="component" value="Unassembled WGS sequence"/>
</dbReference>
<gene>
    <name evidence="4" type="ORF">GF068_17220</name>
</gene>
<dbReference type="AlphaFoldDB" id="A0A6N7PPT1"/>
<evidence type="ECO:0000256" key="1">
    <source>
        <dbReference type="SAM" id="MobiDB-lite"/>
    </source>
</evidence>
<evidence type="ECO:0000313" key="4">
    <source>
        <dbReference type="EMBL" id="MRG93637.1"/>
    </source>
</evidence>
<reference evidence="4 5" key="1">
    <citation type="submission" date="2019-10" db="EMBL/GenBank/DDBJ databases">
        <title>A soil myxobacterium in the family Polyangiaceae.</title>
        <authorList>
            <person name="Li Y."/>
            <person name="Wang J."/>
        </authorList>
    </citation>
    <scope>NUCLEOTIDE SEQUENCE [LARGE SCALE GENOMIC DNA]</scope>
    <source>
        <strain evidence="4 5">DSM 14734</strain>
    </source>
</reference>
<evidence type="ECO:0000256" key="2">
    <source>
        <dbReference type="SAM" id="Phobius"/>
    </source>
</evidence>
<feature type="region of interest" description="Disordered" evidence="1">
    <location>
        <begin position="80"/>
        <end position="115"/>
    </location>
</feature>
<comment type="caution">
    <text evidence="4">The sequence shown here is derived from an EMBL/GenBank/DDBJ whole genome shotgun (WGS) entry which is preliminary data.</text>
</comment>
<feature type="transmembrane region" description="Helical" evidence="2">
    <location>
        <begin position="255"/>
        <end position="275"/>
    </location>
</feature>
<keyword evidence="5" id="KW-1185">Reference proteome</keyword>
<evidence type="ECO:0000313" key="5">
    <source>
        <dbReference type="Proteomes" id="UP000440224"/>
    </source>
</evidence>
<feature type="signal peptide" evidence="3">
    <location>
        <begin position="1"/>
        <end position="24"/>
    </location>
</feature>
<feature type="compositionally biased region" description="Pro residues" evidence="1">
    <location>
        <begin position="87"/>
        <end position="105"/>
    </location>
</feature>
<name>A0A6N7PPT1_9BACT</name>
<keyword evidence="2" id="KW-0472">Membrane</keyword>
<proteinExistence type="predicted"/>
<dbReference type="RefSeq" id="WP_153820447.1">
    <property type="nucleotide sequence ID" value="NZ_WJIE01000004.1"/>
</dbReference>
<dbReference type="OrthoDB" id="5523160at2"/>
<organism evidence="4 5">
    <name type="scientific">Polyangium spumosum</name>
    <dbReference type="NCBI Taxonomy" id="889282"/>
    <lineage>
        <taxon>Bacteria</taxon>
        <taxon>Pseudomonadati</taxon>
        <taxon>Myxococcota</taxon>
        <taxon>Polyangia</taxon>
        <taxon>Polyangiales</taxon>
        <taxon>Polyangiaceae</taxon>
        <taxon>Polyangium</taxon>
    </lineage>
</organism>
<feature type="transmembrane region" description="Helical" evidence="2">
    <location>
        <begin position="210"/>
        <end position="235"/>
    </location>
</feature>
<feature type="chain" id="PRO_5026739592" evidence="3">
    <location>
        <begin position="25"/>
        <end position="303"/>
    </location>
</feature>
<evidence type="ECO:0000256" key="3">
    <source>
        <dbReference type="SAM" id="SignalP"/>
    </source>
</evidence>